<gene>
    <name evidence="1" type="ORF">I4I82_26340</name>
    <name evidence="2" type="ORF">I4I82_33495</name>
</gene>
<keyword evidence="3" id="KW-1185">Reference proteome</keyword>
<evidence type="ECO:0008006" key="4">
    <source>
        <dbReference type="Google" id="ProtNLM"/>
    </source>
</evidence>
<name>A0ABS6UK23_9PSEU</name>
<evidence type="ECO:0000313" key="2">
    <source>
        <dbReference type="EMBL" id="MBW0132564.1"/>
    </source>
</evidence>
<sequence>MVNSLFDSGRNAHLRGEIAWQTDAIRAVLVDLADYTPSLSTHAFLSDIPVAARVATTAAFTGKTTVAGVADAADPTFVGATGDQAEAIVIYKDTGSAATSQLIVYIDTATGLPVTPNTGDVNLIFDNGSNKIYRL</sequence>
<protein>
    <recommendedName>
        <fullName evidence="4">Bacteriophage protein</fullName>
    </recommendedName>
</protein>
<reference evidence="2 3" key="1">
    <citation type="submission" date="2020-11" db="EMBL/GenBank/DDBJ databases">
        <title>Pseudonocardia abyssalis sp. nov. and Pseudonocardia oceani sp. nov., description and phylogenomic analysis of two novel actinomycetes isolated from the deep Southern Ocean.</title>
        <authorList>
            <person name="Parra J."/>
        </authorList>
    </citation>
    <scope>NUCLEOTIDE SEQUENCE [LARGE SCALE GENOMIC DNA]</scope>
    <source>
        <strain evidence="2">KRD-185</strain>
        <strain evidence="3">KRD185</strain>
    </source>
</reference>
<organism evidence="2 3">
    <name type="scientific">Pseudonocardia oceani</name>
    <dbReference type="NCBI Taxonomy" id="2792013"/>
    <lineage>
        <taxon>Bacteria</taxon>
        <taxon>Bacillati</taxon>
        <taxon>Actinomycetota</taxon>
        <taxon>Actinomycetes</taxon>
        <taxon>Pseudonocardiales</taxon>
        <taxon>Pseudonocardiaceae</taxon>
        <taxon>Pseudonocardia</taxon>
    </lineage>
</organism>
<dbReference type="EMBL" id="JADQDF010000003">
    <property type="protein sequence ID" value="MBW0132564.1"/>
    <property type="molecule type" value="Genomic_DNA"/>
</dbReference>
<evidence type="ECO:0000313" key="1">
    <source>
        <dbReference type="EMBL" id="MBW0131174.1"/>
    </source>
</evidence>
<evidence type="ECO:0000313" key="3">
    <source>
        <dbReference type="Proteomes" id="UP000694300"/>
    </source>
</evidence>
<dbReference type="Proteomes" id="UP000694300">
    <property type="component" value="Unassembled WGS sequence"/>
</dbReference>
<accession>A0ABS6UK23</accession>
<dbReference type="EMBL" id="JADQDF010000001">
    <property type="protein sequence ID" value="MBW0131174.1"/>
    <property type="molecule type" value="Genomic_DNA"/>
</dbReference>
<comment type="caution">
    <text evidence="2">The sequence shown here is derived from an EMBL/GenBank/DDBJ whole genome shotgun (WGS) entry which is preliminary data.</text>
</comment>
<dbReference type="RefSeq" id="WP_218596136.1">
    <property type="nucleotide sequence ID" value="NZ_JADQDE010000005.1"/>
</dbReference>
<proteinExistence type="predicted"/>